<organism evidence="1 2">
    <name type="scientific">Xenoophorus captivus</name>
    <dbReference type="NCBI Taxonomy" id="1517983"/>
    <lineage>
        <taxon>Eukaryota</taxon>
        <taxon>Metazoa</taxon>
        <taxon>Chordata</taxon>
        <taxon>Craniata</taxon>
        <taxon>Vertebrata</taxon>
        <taxon>Euteleostomi</taxon>
        <taxon>Actinopterygii</taxon>
        <taxon>Neopterygii</taxon>
        <taxon>Teleostei</taxon>
        <taxon>Neoteleostei</taxon>
        <taxon>Acanthomorphata</taxon>
        <taxon>Ovalentaria</taxon>
        <taxon>Atherinomorphae</taxon>
        <taxon>Cyprinodontiformes</taxon>
        <taxon>Goodeidae</taxon>
        <taxon>Xenoophorus</taxon>
    </lineage>
</organism>
<name>A0ABV0QAB0_9TELE</name>
<protein>
    <recommendedName>
        <fullName evidence="3">Secreted protein</fullName>
    </recommendedName>
</protein>
<reference evidence="1 2" key="1">
    <citation type="submission" date="2021-06" db="EMBL/GenBank/DDBJ databases">
        <authorList>
            <person name="Palmer J.M."/>
        </authorList>
    </citation>
    <scope>NUCLEOTIDE SEQUENCE [LARGE SCALE GENOMIC DNA]</scope>
    <source>
        <strain evidence="1 2">XC_2019</strain>
        <tissue evidence="1">Muscle</tissue>
    </source>
</reference>
<gene>
    <name evidence="1" type="ORF">XENOCAPTIV_011985</name>
</gene>
<accession>A0ABV0QAB0</accession>
<dbReference type="EMBL" id="JAHRIN010002539">
    <property type="protein sequence ID" value="MEQ2192462.1"/>
    <property type="molecule type" value="Genomic_DNA"/>
</dbReference>
<keyword evidence="2" id="KW-1185">Reference proteome</keyword>
<comment type="caution">
    <text evidence="1">The sequence shown here is derived from an EMBL/GenBank/DDBJ whole genome shotgun (WGS) entry which is preliminary data.</text>
</comment>
<evidence type="ECO:0000313" key="2">
    <source>
        <dbReference type="Proteomes" id="UP001434883"/>
    </source>
</evidence>
<dbReference type="Proteomes" id="UP001434883">
    <property type="component" value="Unassembled WGS sequence"/>
</dbReference>
<proteinExistence type="predicted"/>
<sequence length="120" mass="12985">MFFLAVVSFFGGRVKLRWSRCERGWLSWTILRSEARQRGRSSSRTRCCGIVRTLSGTRSWGVTSTAMEAALETGADLRRNGPVPGRGTASLVPQNGDSCFAACSSGVRSSQRLAGNIPTV</sequence>
<evidence type="ECO:0008006" key="3">
    <source>
        <dbReference type="Google" id="ProtNLM"/>
    </source>
</evidence>
<evidence type="ECO:0000313" key="1">
    <source>
        <dbReference type="EMBL" id="MEQ2192462.1"/>
    </source>
</evidence>